<organism evidence="1 2">
    <name type="scientific">Asparagus officinalis</name>
    <name type="common">Garden asparagus</name>
    <dbReference type="NCBI Taxonomy" id="4686"/>
    <lineage>
        <taxon>Eukaryota</taxon>
        <taxon>Viridiplantae</taxon>
        <taxon>Streptophyta</taxon>
        <taxon>Embryophyta</taxon>
        <taxon>Tracheophyta</taxon>
        <taxon>Spermatophyta</taxon>
        <taxon>Magnoliopsida</taxon>
        <taxon>Liliopsida</taxon>
        <taxon>Asparagales</taxon>
        <taxon>Asparagaceae</taxon>
        <taxon>Asparagoideae</taxon>
        <taxon>Asparagus</taxon>
    </lineage>
</organism>
<accession>A0A5P1FJR1</accession>
<name>A0A5P1FJR1_ASPOF</name>
<dbReference type="EMBL" id="CM007382">
    <property type="protein sequence ID" value="ONK78324.1"/>
    <property type="molecule type" value="Genomic_DNA"/>
</dbReference>
<dbReference type="Proteomes" id="UP000243459">
    <property type="component" value="Chromosome 2"/>
</dbReference>
<evidence type="ECO:0000313" key="2">
    <source>
        <dbReference type="Proteomes" id="UP000243459"/>
    </source>
</evidence>
<reference evidence="2" key="1">
    <citation type="journal article" date="2017" name="Nat. Commun.">
        <title>The asparagus genome sheds light on the origin and evolution of a young Y chromosome.</title>
        <authorList>
            <person name="Harkess A."/>
            <person name="Zhou J."/>
            <person name="Xu C."/>
            <person name="Bowers J.E."/>
            <person name="Van der Hulst R."/>
            <person name="Ayyampalayam S."/>
            <person name="Mercati F."/>
            <person name="Riccardi P."/>
            <person name="McKain M.R."/>
            <person name="Kakrana A."/>
            <person name="Tang H."/>
            <person name="Ray J."/>
            <person name="Groenendijk J."/>
            <person name="Arikit S."/>
            <person name="Mathioni S.M."/>
            <person name="Nakano M."/>
            <person name="Shan H."/>
            <person name="Telgmann-Rauber A."/>
            <person name="Kanno A."/>
            <person name="Yue Z."/>
            <person name="Chen H."/>
            <person name="Li W."/>
            <person name="Chen Y."/>
            <person name="Xu X."/>
            <person name="Zhang Y."/>
            <person name="Luo S."/>
            <person name="Chen H."/>
            <person name="Gao J."/>
            <person name="Mao Z."/>
            <person name="Pires J.C."/>
            <person name="Luo M."/>
            <person name="Kudrna D."/>
            <person name="Wing R.A."/>
            <person name="Meyers B.C."/>
            <person name="Yi K."/>
            <person name="Kong H."/>
            <person name="Lavrijsen P."/>
            <person name="Sunseri F."/>
            <person name="Falavigna A."/>
            <person name="Ye Y."/>
            <person name="Leebens-Mack J.H."/>
            <person name="Chen G."/>
        </authorList>
    </citation>
    <scope>NUCLEOTIDE SEQUENCE [LARGE SCALE GENOMIC DNA]</scope>
    <source>
        <strain evidence="2">cv. DH0086</strain>
    </source>
</reference>
<dbReference type="AlphaFoldDB" id="A0A5P1FJR1"/>
<proteinExistence type="predicted"/>
<keyword evidence="2" id="KW-1185">Reference proteome</keyword>
<protein>
    <submittedName>
        <fullName evidence="1">Uncharacterized protein</fullName>
    </submittedName>
</protein>
<sequence length="159" mass="17834">MCQKLFNAFSIRRSLSSDKDRFDKNEAKVEDAQSAEGKKEIVTIRVEEAPTAEKTRPPPVRDAKTIDHMVEGYINRTRLDVVHVGLQIFVMGDDIPHRLPRDHGRHPLPPVRGPAVDVGQRVLEDLVLLLRPAPASLLAQDPVRAREVGRSGWGENLHT</sequence>
<evidence type="ECO:0000313" key="1">
    <source>
        <dbReference type="EMBL" id="ONK78324.1"/>
    </source>
</evidence>
<dbReference type="Gramene" id="ONK78324">
    <property type="protein sequence ID" value="ONK78324"/>
    <property type="gene ID" value="A4U43_C02F17320"/>
</dbReference>
<gene>
    <name evidence="1" type="ORF">A4U43_C02F17320</name>
</gene>